<dbReference type="KEGG" id="clz:BIU88_02290"/>
<protein>
    <recommendedName>
        <fullName evidence="1">Fibrobacter succinogenes major paralogous domain-containing protein</fullName>
    </recommendedName>
</protein>
<sequence length="197" mass="21995">MIHQSAHSFFRKSPLFLFAVLLLFTSGCTKQDDAAQGITIGRQIWMAENLATDRYRNGDKIRHARSVEEWNEAISKQEGAWCDYGNDPDGGRLYNWFAVADSRGLAPAGWRVPTDEEWRELEAATDGQGFATGFTGSRNCLGLFFGKGTAAFFWTATPSGEFDAWNREISEGSRKLQRVSVAKGLGLSVRCVKDREK</sequence>
<dbReference type="AlphaFoldDB" id="A0A1D8CW31"/>
<reference evidence="2" key="1">
    <citation type="submission" date="2016-09" db="EMBL/GenBank/DDBJ databases">
        <title>Genome sequence of Chlorobaculum limnaeum.</title>
        <authorList>
            <person name="Liu Z."/>
            <person name="Tank M."/>
            <person name="Bryant D.A."/>
        </authorList>
    </citation>
    <scope>NUCLEOTIDE SEQUENCE [LARGE SCALE GENOMIC DNA]</scope>
    <source>
        <strain evidence="2">DSM 1677</strain>
    </source>
</reference>
<proteinExistence type="predicted"/>
<evidence type="ECO:0000313" key="2">
    <source>
        <dbReference type="EMBL" id="AOS83076.1"/>
    </source>
</evidence>
<evidence type="ECO:0000259" key="1">
    <source>
        <dbReference type="Pfam" id="PF09603"/>
    </source>
</evidence>
<organism evidence="2 3">
    <name type="scientific">Chlorobaculum limnaeum</name>
    <dbReference type="NCBI Taxonomy" id="274537"/>
    <lineage>
        <taxon>Bacteria</taxon>
        <taxon>Pseudomonadati</taxon>
        <taxon>Chlorobiota</taxon>
        <taxon>Chlorobiia</taxon>
        <taxon>Chlorobiales</taxon>
        <taxon>Chlorobiaceae</taxon>
        <taxon>Chlorobaculum</taxon>
    </lineage>
</organism>
<dbReference type="STRING" id="274537.BIU88_02290"/>
<accession>A0A1D8CW31</accession>
<dbReference type="EMBL" id="CP017305">
    <property type="protein sequence ID" value="AOS83076.1"/>
    <property type="molecule type" value="Genomic_DNA"/>
</dbReference>
<evidence type="ECO:0000313" key="3">
    <source>
        <dbReference type="Proteomes" id="UP000095185"/>
    </source>
</evidence>
<dbReference type="Pfam" id="PF09603">
    <property type="entry name" value="Fib_succ_major"/>
    <property type="match status" value="1"/>
</dbReference>
<name>A0A1D8CW31_CHLLM</name>
<gene>
    <name evidence="2" type="ORF">BIU88_02290</name>
</gene>
<dbReference type="NCBIfam" id="TIGR02145">
    <property type="entry name" value="Fib_succ_major"/>
    <property type="match status" value="1"/>
</dbReference>
<keyword evidence="3" id="KW-1185">Reference proteome</keyword>
<feature type="domain" description="Fibrobacter succinogenes major paralogous" evidence="1">
    <location>
        <begin position="38"/>
        <end position="126"/>
    </location>
</feature>
<dbReference type="InterPro" id="IPR011871">
    <property type="entry name" value="Fib_succ_major"/>
</dbReference>
<dbReference type="Proteomes" id="UP000095185">
    <property type="component" value="Chromosome"/>
</dbReference>